<dbReference type="Pfam" id="PF13529">
    <property type="entry name" value="Peptidase_C39_2"/>
    <property type="match status" value="1"/>
</dbReference>
<dbReference type="RefSeq" id="WP_210053086.1">
    <property type="nucleotide sequence ID" value="NZ_BAAAMH010000023.1"/>
</dbReference>
<dbReference type="SUPFAM" id="SSF54001">
    <property type="entry name" value="Cysteine proteinases"/>
    <property type="match status" value="1"/>
</dbReference>
<dbReference type="InterPro" id="IPR039564">
    <property type="entry name" value="Peptidase_C39-like"/>
</dbReference>
<name>A0ABS4Z434_9ACTN</name>
<accession>A0ABS4Z434</accession>
<comment type="caution">
    <text evidence="2">The sequence shown here is derived from an EMBL/GenBank/DDBJ whole genome shotgun (WGS) entry which is preliminary data.</text>
</comment>
<evidence type="ECO:0000313" key="2">
    <source>
        <dbReference type="EMBL" id="MBP2415817.1"/>
    </source>
</evidence>
<gene>
    <name evidence="2" type="ORF">JOF54_000739</name>
</gene>
<sequence length="197" mass="20987">MQNPSLSRRQALGLGVGLGAGTLVGVLPATTAQAGAQRTVAYEYVRQQTQSWCSAASSFIALSSRRNPTQAGLARDLGLSGGSGLQDPLRIAAVLNQRLGLTGAAHRYVFRQPPAGTLKERLRMRVVASIDAGHAVVINMDRVAGDTYSAGHYVAIVGYRDGAYKIADPDEPTRKGVWFGADDVVAWNKLNRFTAFS</sequence>
<evidence type="ECO:0000313" key="3">
    <source>
        <dbReference type="Proteomes" id="UP000758168"/>
    </source>
</evidence>
<dbReference type="Proteomes" id="UP000758168">
    <property type="component" value="Unassembled WGS sequence"/>
</dbReference>
<proteinExistence type="predicted"/>
<dbReference type="EMBL" id="JAGIOB010000001">
    <property type="protein sequence ID" value="MBP2415817.1"/>
    <property type="molecule type" value="Genomic_DNA"/>
</dbReference>
<evidence type="ECO:0000259" key="1">
    <source>
        <dbReference type="Pfam" id="PF13529"/>
    </source>
</evidence>
<protein>
    <recommendedName>
        <fullName evidence="1">Peptidase C39-like domain-containing protein</fullName>
    </recommendedName>
</protein>
<dbReference type="InterPro" id="IPR006311">
    <property type="entry name" value="TAT_signal"/>
</dbReference>
<organism evidence="2 3">
    <name type="scientific">Microlunatus capsulatus</name>
    <dbReference type="NCBI Taxonomy" id="99117"/>
    <lineage>
        <taxon>Bacteria</taxon>
        <taxon>Bacillati</taxon>
        <taxon>Actinomycetota</taxon>
        <taxon>Actinomycetes</taxon>
        <taxon>Propionibacteriales</taxon>
        <taxon>Propionibacteriaceae</taxon>
        <taxon>Microlunatus</taxon>
    </lineage>
</organism>
<reference evidence="2 3" key="1">
    <citation type="submission" date="2021-03" db="EMBL/GenBank/DDBJ databases">
        <title>Sequencing the genomes of 1000 actinobacteria strains.</title>
        <authorList>
            <person name="Klenk H.-P."/>
        </authorList>
    </citation>
    <scope>NUCLEOTIDE SEQUENCE [LARGE SCALE GENOMIC DNA]</scope>
    <source>
        <strain evidence="2 3">DSM 12936</strain>
    </source>
</reference>
<dbReference type="PROSITE" id="PS51318">
    <property type="entry name" value="TAT"/>
    <property type="match status" value="1"/>
</dbReference>
<dbReference type="InterPro" id="IPR038765">
    <property type="entry name" value="Papain-like_cys_pep_sf"/>
</dbReference>
<feature type="domain" description="Peptidase C39-like" evidence="1">
    <location>
        <begin position="43"/>
        <end position="169"/>
    </location>
</feature>
<keyword evidence="3" id="KW-1185">Reference proteome</keyword>